<reference evidence="2 3" key="1">
    <citation type="journal article" date="2023" name="Arcadia Sci">
        <title>De novo assembly of a long-read Amblyomma americanum tick genome.</title>
        <authorList>
            <person name="Chou S."/>
            <person name="Poskanzer K.E."/>
            <person name="Rollins M."/>
            <person name="Thuy-Boun P.S."/>
        </authorList>
    </citation>
    <scope>NUCLEOTIDE SEQUENCE [LARGE SCALE GENOMIC DNA]</scope>
    <source>
        <strain evidence="2">F_SG_1</strain>
        <tissue evidence="2">Salivary glands</tissue>
    </source>
</reference>
<organism evidence="2 3">
    <name type="scientific">Amblyomma americanum</name>
    <name type="common">Lone star tick</name>
    <dbReference type="NCBI Taxonomy" id="6943"/>
    <lineage>
        <taxon>Eukaryota</taxon>
        <taxon>Metazoa</taxon>
        <taxon>Ecdysozoa</taxon>
        <taxon>Arthropoda</taxon>
        <taxon>Chelicerata</taxon>
        <taxon>Arachnida</taxon>
        <taxon>Acari</taxon>
        <taxon>Parasitiformes</taxon>
        <taxon>Ixodida</taxon>
        <taxon>Ixodoidea</taxon>
        <taxon>Ixodidae</taxon>
        <taxon>Amblyomminae</taxon>
        <taxon>Amblyomma</taxon>
    </lineage>
</organism>
<feature type="compositionally biased region" description="Basic and acidic residues" evidence="1">
    <location>
        <begin position="383"/>
        <end position="392"/>
    </location>
</feature>
<name>A0AAQ4EJ27_AMBAM</name>
<protein>
    <submittedName>
        <fullName evidence="2">Uncharacterized protein</fullName>
    </submittedName>
</protein>
<feature type="region of interest" description="Disordered" evidence="1">
    <location>
        <begin position="630"/>
        <end position="716"/>
    </location>
</feature>
<feature type="compositionally biased region" description="Low complexity" evidence="1">
    <location>
        <begin position="284"/>
        <end position="294"/>
    </location>
</feature>
<feature type="compositionally biased region" description="Polar residues" evidence="1">
    <location>
        <begin position="415"/>
        <end position="427"/>
    </location>
</feature>
<feature type="compositionally biased region" description="Low complexity" evidence="1">
    <location>
        <begin position="207"/>
        <end position="219"/>
    </location>
</feature>
<proteinExistence type="predicted"/>
<comment type="caution">
    <text evidence="2">The sequence shown here is derived from an EMBL/GenBank/DDBJ whole genome shotgun (WGS) entry which is preliminary data.</text>
</comment>
<feature type="region of interest" description="Disordered" evidence="1">
    <location>
        <begin position="1"/>
        <end position="98"/>
    </location>
</feature>
<feature type="compositionally biased region" description="Basic and acidic residues" evidence="1">
    <location>
        <begin position="254"/>
        <end position="263"/>
    </location>
</feature>
<feature type="compositionally biased region" description="Pro residues" evidence="1">
    <location>
        <begin position="655"/>
        <end position="664"/>
    </location>
</feature>
<accession>A0AAQ4EJ27</accession>
<evidence type="ECO:0000313" key="2">
    <source>
        <dbReference type="EMBL" id="KAK8774443.1"/>
    </source>
</evidence>
<sequence length="716" mass="79985">MMGSRYRSTRRSPWSHNNNNERWQPRSNVSSFGYRRHELAEKPSTSTFRENTSEEAPAYGESYSDTYFRRPPRGDFQSQKSYDSDSGDIGHYCPPSNARHSVDMDYEIHDLVKAASDTDFRFSSSLHRTEEERRQFPDRNPYRAVPATAQEQRQLVPILKKTTSNPWKAASGDNDPTRRDLGPAHPQNPNSGSAHSGPFQRAPNAASPPSGGLLPLPNLARPRTPSKNSCPDSIPVWDTPPYRAHGNRGYFEALRQREQERNMFGKSHGPQSTFQREQPPVGASSQTLAFSSSSNGPTFSNYGKRDSDTQASQNATGPVDGPHPRFQGTWRGRGAERGRLSNRWRGARSGCQHTPGSQPHRRPNGTSAERGPESAGSRKTRRGVNDARLLIERKRRCASEEDSEESLPPPHEDQPTVSTSGCTQLSSKMALIDRTQHDTKRWIEDHFSENDPAPSHTSDVHEVDESRLWPPDVSPEAVSYVIFLDIDRRSFFDEAKQPFLPGTLLYLFYGDPSVLLPTKEHPFYKDNKGNWVHFYPDCGTEYGSYLVAAPAVISWMDQKVPQGIKFLVHGHRKQMDLDGVSRKIVFYPTSRTVDVSLLNRMLRGDFDVPKPPKAAAPTAIKTIVIKSTTAAAAPPPPPTLKNKPSPNLVNKSAPFRPPLLPCPRAPGSDSSGSDRCPPALLAKSPTRVLKHPPILAPGQEPPQKERQTRQKILWDL</sequence>
<keyword evidence="3" id="KW-1185">Reference proteome</keyword>
<evidence type="ECO:0000313" key="3">
    <source>
        <dbReference type="Proteomes" id="UP001321473"/>
    </source>
</evidence>
<feature type="compositionally biased region" description="Basic and acidic residues" evidence="1">
    <location>
        <begin position="702"/>
        <end position="716"/>
    </location>
</feature>
<feature type="region of interest" description="Disordered" evidence="1">
    <location>
        <begin position="126"/>
        <end position="427"/>
    </location>
</feature>
<dbReference type="EMBL" id="JARKHS020015397">
    <property type="protein sequence ID" value="KAK8774443.1"/>
    <property type="molecule type" value="Genomic_DNA"/>
</dbReference>
<dbReference type="AlphaFoldDB" id="A0AAQ4EJ27"/>
<dbReference type="Proteomes" id="UP001321473">
    <property type="component" value="Unassembled WGS sequence"/>
</dbReference>
<feature type="compositionally biased region" description="Basic and acidic residues" evidence="1">
    <location>
        <begin position="127"/>
        <end position="141"/>
    </location>
</feature>
<evidence type="ECO:0000256" key="1">
    <source>
        <dbReference type="SAM" id="MobiDB-lite"/>
    </source>
</evidence>
<gene>
    <name evidence="2" type="ORF">V5799_011026</name>
</gene>
<feature type="compositionally biased region" description="Polar residues" evidence="1">
    <location>
        <begin position="11"/>
        <end position="31"/>
    </location>
</feature>